<feature type="signal peptide" evidence="2">
    <location>
        <begin position="1"/>
        <end position="21"/>
    </location>
</feature>
<dbReference type="PANTHER" id="PTHR31988:SF19">
    <property type="entry name" value="9-O-ACETYL-N-ACETYLNEURAMINIC ACID DEACETYLASE-RELATED"/>
    <property type="match status" value="1"/>
</dbReference>
<evidence type="ECO:0000259" key="3">
    <source>
        <dbReference type="Pfam" id="PF03629"/>
    </source>
</evidence>
<keyword evidence="2" id="KW-0732">Signal</keyword>
<gene>
    <name evidence="4" type="ORF">H4317_01150</name>
</gene>
<sequence>MNSLTLLLLSLTTLLTGSAGAQSLRPKTREQVAPPVRKEKFRLYLLVGQSNMAGRGTVEAQDTVPNGHVLRLNPAGHWEVAKDPMHFDKSVAGVGPGLTFGRMLAAQDTSVVIGLIPCAVGGSAISYWQPGAFYPATKTNPYDDAIRRARTAIQSGTLAGVIWHQGESDSNPASSAAYGQNLTALITRFRQDLQAPNVPFVAGQLPKFQILKLDSANRPRSNAAARRINATVAKLGRTVPHYAYVSAVGTHHIGDQTHFDAASARLMGQRYAAAMLRLQNSRKRSAQ</sequence>
<name>A0A7G7W7X0_9BACT</name>
<evidence type="ECO:0000256" key="2">
    <source>
        <dbReference type="SAM" id="SignalP"/>
    </source>
</evidence>
<dbReference type="AlphaFoldDB" id="A0A7G7W7X0"/>
<proteinExistence type="predicted"/>
<dbReference type="Gene3D" id="3.40.50.1110">
    <property type="entry name" value="SGNH hydrolase"/>
    <property type="match status" value="1"/>
</dbReference>
<dbReference type="InterPro" id="IPR005181">
    <property type="entry name" value="SASA"/>
</dbReference>
<evidence type="ECO:0000313" key="4">
    <source>
        <dbReference type="EMBL" id="QNH62463.1"/>
    </source>
</evidence>
<keyword evidence="1" id="KW-0378">Hydrolase</keyword>
<feature type="chain" id="PRO_5028802947" evidence="2">
    <location>
        <begin position="22"/>
        <end position="287"/>
    </location>
</feature>
<evidence type="ECO:0000313" key="5">
    <source>
        <dbReference type="Proteomes" id="UP000515489"/>
    </source>
</evidence>
<feature type="domain" description="Sialate O-acetylesterase" evidence="3">
    <location>
        <begin position="41"/>
        <end position="276"/>
    </location>
</feature>
<dbReference type="Pfam" id="PF03629">
    <property type="entry name" value="SASA"/>
    <property type="match status" value="1"/>
</dbReference>
<dbReference type="EMBL" id="CP060202">
    <property type="protein sequence ID" value="QNH62463.1"/>
    <property type="molecule type" value="Genomic_DNA"/>
</dbReference>
<dbReference type="SUPFAM" id="SSF52266">
    <property type="entry name" value="SGNH hydrolase"/>
    <property type="match status" value="1"/>
</dbReference>
<dbReference type="InterPro" id="IPR052940">
    <property type="entry name" value="Carb_Esterase_6"/>
</dbReference>
<evidence type="ECO:0000256" key="1">
    <source>
        <dbReference type="ARBA" id="ARBA00022801"/>
    </source>
</evidence>
<accession>A0A7G7W7X0</accession>
<dbReference type="RefSeq" id="WP_185888372.1">
    <property type="nucleotide sequence ID" value="NZ_CP060202.1"/>
</dbReference>
<protein>
    <submittedName>
        <fullName evidence="4">Sialate O-acetylesterase</fullName>
    </submittedName>
</protein>
<dbReference type="InterPro" id="IPR036514">
    <property type="entry name" value="SGNH_hydro_sf"/>
</dbReference>
<keyword evidence="5" id="KW-1185">Reference proteome</keyword>
<reference evidence="4 5" key="1">
    <citation type="submission" date="2020-08" db="EMBL/GenBank/DDBJ databases">
        <title>Hymenobacter sp. S2-20-2 genome sequencing.</title>
        <authorList>
            <person name="Jin L."/>
        </authorList>
    </citation>
    <scope>NUCLEOTIDE SEQUENCE [LARGE SCALE GENOMIC DNA]</scope>
    <source>
        <strain evidence="4 5">S2-20-2</strain>
    </source>
</reference>
<organism evidence="4 5">
    <name type="scientific">Hymenobacter sediminicola</name>
    <dbReference type="NCBI Taxonomy" id="2761579"/>
    <lineage>
        <taxon>Bacteria</taxon>
        <taxon>Pseudomonadati</taxon>
        <taxon>Bacteroidota</taxon>
        <taxon>Cytophagia</taxon>
        <taxon>Cytophagales</taxon>
        <taxon>Hymenobacteraceae</taxon>
        <taxon>Hymenobacter</taxon>
    </lineage>
</organism>
<dbReference type="Proteomes" id="UP000515489">
    <property type="component" value="Chromosome"/>
</dbReference>
<dbReference type="PANTHER" id="PTHR31988">
    <property type="entry name" value="ESTERASE, PUTATIVE (DUF303)-RELATED"/>
    <property type="match status" value="1"/>
</dbReference>
<dbReference type="KEGG" id="hsk:H4317_01150"/>
<dbReference type="GO" id="GO:0016788">
    <property type="term" value="F:hydrolase activity, acting on ester bonds"/>
    <property type="evidence" value="ECO:0007669"/>
    <property type="project" value="UniProtKB-ARBA"/>
</dbReference>